<dbReference type="EMBL" id="UINC01075615">
    <property type="protein sequence ID" value="SVC13974.1"/>
    <property type="molecule type" value="Genomic_DNA"/>
</dbReference>
<dbReference type="PROSITE" id="PS51819">
    <property type="entry name" value="VOC"/>
    <property type="match status" value="1"/>
</dbReference>
<organism evidence="2">
    <name type="scientific">marine metagenome</name>
    <dbReference type="NCBI Taxonomy" id="408172"/>
    <lineage>
        <taxon>unclassified sequences</taxon>
        <taxon>metagenomes</taxon>
        <taxon>ecological metagenomes</taxon>
    </lineage>
</organism>
<protein>
    <recommendedName>
        <fullName evidence="1">VOC domain-containing protein</fullName>
    </recommendedName>
</protein>
<name>A0A382JNE3_9ZZZZ</name>
<sequence>MGIHIDHIALLVSDLDKAYADWEHILEVLSPEHTLSVTRGEGQDDVDGTPMKWVTFQNPDPTGVSIQLWSPAEPGHWPDKVLAKKGEYVHHIAFCSDNFDKMIDDCRDADIPLVLDEPSNPNTQPWLKWNFISPEKAHGPLIELATRYLAGGENWLPHPGNAENSELLGELEDRFVAD</sequence>
<proteinExistence type="predicted"/>
<dbReference type="Pfam" id="PF13669">
    <property type="entry name" value="Glyoxalase_4"/>
    <property type="match status" value="1"/>
</dbReference>
<feature type="domain" description="VOC" evidence="1">
    <location>
        <begin position="4"/>
        <end position="147"/>
    </location>
</feature>
<dbReference type="InterPro" id="IPR037523">
    <property type="entry name" value="VOC_core"/>
</dbReference>
<dbReference type="AlphaFoldDB" id="A0A382JNE3"/>
<dbReference type="InterPro" id="IPR029068">
    <property type="entry name" value="Glyas_Bleomycin-R_OHBP_Dase"/>
</dbReference>
<dbReference type="SUPFAM" id="SSF54593">
    <property type="entry name" value="Glyoxalase/Bleomycin resistance protein/Dihydroxybiphenyl dioxygenase"/>
    <property type="match status" value="1"/>
</dbReference>
<gene>
    <name evidence="2" type="ORF">METZ01_LOCUS266828</name>
</gene>
<evidence type="ECO:0000313" key="2">
    <source>
        <dbReference type="EMBL" id="SVC13974.1"/>
    </source>
</evidence>
<reference evidence="2" key="1">
    <citation type="submission" date="2018-05" db="EMBL/GenBank/DDBJ databases">
        <authorList>
            <person name="Lanie J.A."/>
            <person name="Ng W.-L."/>
            <person name="Kazmierczak K.M."/>
            <person name="Andrzejewski T.M."/>
            <person name="Davidsen T.M."/>
            <person name="Wayne K.J."/>
            <person name="Tettelin H."/>
            <person name="Glass J.I."/>
            <person name="Rusch D."/>
            <person name="Podicherti R."/>
            <person name="Tsui H.-C.T."/>
            <person name="Winkler M.E."/>
        </authorList>
    </citation>
    <scope>NUCLEOTIDE SEQUENCE</scope>
</reference>
<dbReference type="Gene3D" id="3.10.180.10">
    <property type="entry name" value="2,3-Dihydroxybiphenyl 1,2-Dioxygenase, domain 1"/>
    <property type="match status" value="1"/>
</dbReference>
<evidence type="ECO:0000259" key="1">
    <source>
        <dbReference type="PROSITE" id="PS51819"/>
    </source>
</evidence>
<accession>A0A382JNE3</accession>